<keyword evidence="8" id="KW-0282">Flagellum</keyword>
<dbReference type="PANTHER" id="PTHR30288">
    <property type="entry name" value="FLAGELLAR CAP/ASSEMBLY PROTEIN FLID"/>
    <property type="match status" value="1"/>
</dbReference>
<evidence type="ECO:0000259" key="7">
    <source>
        <dbReference type="Pfam" id="PF07195"/>
    </source>
</evidence>
<organism evidence="8 9">
    <name type="scientific">Billgrantia gudaonensis</name>
    <dbReference type="NCBI Taxonomy" id="376427"/>
    <lineage>
        <taxon>Bacteria</taxon>
        <taxon>Pseudomonadati</taxon>
        <taxon>Pseudomonadota</taxon>
        <taxon>Gammaproteobacteria</taxon>
        <taxon>Oceanospirillales</taxon>
        <taxon>Halomonadaceae</taxon>
        <taxon>Billgrantia</taxon>
    </lineage>
</organism>
<feature type="coiled-coil region" evidence="5">
    <location>
        <begin position="394"/>
        <end position="421"/>
    </location>
</feature>
<dbReference type="EMBL" id="FNES01000004">
    <property type="protein sequence ID" value="SDJ34706.1"/>
    <property type="molecule type" value="Genomic_DNA"/>
</dbReference>
<gene>
    <name evidence="8" type="ORF">SAMN04487954_104150</name>
</gene>
<feature type="domain" description="Flagellar hook-associated protein 2 N-terminal" evidence="6">
    <location>
        <begin position="11"/>
        <end position="105"/>
    </location>
</feature>
<comment type="similarity">
    <text evidence="1 5">Belongs to the FliD family.</text>
</comment>
<dbReference type="Proteomes" id="UP000198525">
    <property type="component" value="Unassembled WGS sequence"/>
</dbReference>
<evidence type="ECO:0000256" key="1">
    <source>
        <dbReference type="ARBA" id="ARBA00009764"/>
    </source>
</evidence>
<keyword evidence="8" id="KW-0969">Cilium</keyword>
<dbReference type="Pfam" id="PF02465">
    <property type="entry name" value="FliD_N"/>
    <property type="match status" value="1"/>
</dbReference>
<evidence type="ECO:0000313" key="9">
    <source>
        <dbReference type="Proteomes" id="UP000198525"/>
    </source>
</evidence>
<feature type="domain" description="Flagellar hook-associated protein 2 C-terminal" evidence="7">
    <location>
        <begin position="215"/>
        <end position="438"/>
    </location>
</feature>
<keyword evidence="4 5" id="KW-0975">Bacterial flagellum</keyword>
<dbReference type="AlphaFoldDB" id="A0A1G8SZR5"/>
<evidence type="ECO:0000256" key="2">
    <source>
        <dbReference type="ARBA" id="ARBA00011255"/>
    </source>
</evidence>
<dbReference type="GO" id="GO:0005576">
    <property type="term" value="C:extracellular region"/>
    <property type="evidence" value="ECO:0007669"/>
    <property type="project" value="UniProtKB-SubCell"/>
</dbReference>
<proteinExistence type="inferred from homology"/>
<accession>A0A1G8SZR5</accession>
<keyword evidence="8" id="KW-0966">Cell projection</keyword>
<dbReference type="InterPro" id="IPR010809">
    <property type="entry name" value="FliD_C"/>
</dbReference>
<evidence type="ECO:0000259" key="6">
    <source>
        <dbReference type="Pfam" id="PF02465"/>
    </source>
</evidence>
<keyword evidence="9" id="KW-1185">Reference proteome</keyword>
<dbReference type="GO" id="GO:0071973">
    <property type="term" value="P:bacterial-type flagellum-dependent cell motility"/>
    <property type="evidence" value="ECO:0007669"/>
    <property type="project" value="TreeGrafter"/>
</dbReference>
<dbReference type="PANTHER" id="PTHR30288:SF0">
    <property type="entry name" value="FLAGELLAR HOOK-ASSOCIATED PROTEIN 2"/>
    <property type="match status" value="1"/>
</dbReference>
<dbReference type="GO" id="GO:0009424">
    <property type="term" value="C:bacterial-type flagellum hook"/>
    <property type="evidence" value="ECO:0007669"/>
    <property type="project" value="UniProtKB-UniRule"/>
</dbReference>
<evidence type="ECO:0000256" key="3">
    <source>
        <dbReference type="ARBA" id="ARBA00023054"/>
    </source>
</evidence>
<evidence type="ECO:0000256" key="5">
    <source>
        <dbReference type="RuleBase" id="RU362066"/>
    </source>
</evidence>
<dbReference type="GO" id="GO:0007155">
    <property type="term" value="P:cell adhesion"/>
    <property type="evidence" value="ECO:0007669"/>
    <property type="project" value="InterPro"/>
</dbReference>
<dbReference type="InterPro" id="IPR003481">
    <property type="entry name" value="FliD_N"/>
</dbReference>
<comment type="function">
    <text evidence="5">Required for morphogenesis and for the elongation of the flagellar filament by facilitating polymerization of the flagellin monomers at the tip of growing filament. Forms a capping structure, which prevents flagellin subunits (transported through the central channel of the flagellum) from leaking out without polymerization at the distal end.</text>
</comment>
<keyword evidence="3 5" id="KW-0175">Coiled coil</keyword>
<dbReference type="InterPro" id="IPR010810">
    <property type="entry name" value="Flagellin_hook_IN_motif"/>
</dbReference>
<protein>
    <recommendedName>
        <fullName evidence="5">Flagellar hook-associated protein 2</fullName>
        <shortName evidence="5">HAP2</shortName>
    </recommendedName>
    <alternativeName>
        <fullName evidence="5">Flagellar cap protein</fullName>
    </alternativeName>
</protein>
<dbReference type="RefSeq" id="WP_089684350.1">
    <property type="nucleotide sequence ID" value="NZ_FNES01000004.1"/>
</dbReference>
<name>A0A1G8SZR5_9GAMM</name>
<dbReference type="Pfam" id="PF07196">
    <property type="entry name" value="Flagellin_IN"/>
    <property type="match status" value="1"/>
</dbReference>
<dbReference type="OrthoDB" id="5980200at2"/>
<evidence type="ECO:0000256" key="4">
    <source>
        <dbReference type="ARBA" id="ARBA00023143"/>
    </source>
</evidence>
<dbReference type="Pfam" id="PF07195">
    <property type="entry name" value="FliD_C"/>
    <property type="match status" value="1"/>
</dbReference>
<sequence>MASISSLGVGSGLDLSGLLDQLRAAERQKLQPITAQKTQEQGKISAYGRLQSGLSKLQDAVAKLNDGGLYQSLSASVQGEGMTATTTEEASPGRYEVTVTHTARAGSLASTGVADLETTQIAADAIDPKLTVTFGDDTTKDIALTPGATLEEIRDAVNADAEAGVDASIIFDGADHRLVLSSRESGADAGVKDMAFSGLEGGVTLAGDPDTHQPGRDALLDINGIEITSTTNTVEGAIQGVTLTLDPSASGETMSLVVERDRESVKEAVTAFVDAYNEMKSTVGRMTNVTGDAETAGELVGDRTVRNVESQLSRNLVDPVAGGDITMLSQLGISLQANGRLEMDADKLDEALADNPQALVDFFAGDSEEAGMAGRLEGTLGRMLGDDGTIQSAISSSETQVSSLERRYDRTEQSIERTIDRYRKQFSQLDGLIAQMNSVSSYLGQQLTMLNNQFSQN</sequence>
<dbReference type="GO" id="GO:0009421">
    <property type="term" value="C:bacterial-type flagellum filament cap"/>
    <property type="evidence" value="ECO:0007669"/>
    <property type="project" value="InterPro"/>
</dbReference>
<keyword evidence="5" id="KW-0964">Secreted</keyword>
<comment type="subcellular location">
    <subcellularLocation>
        <location evidence="5">Secreted</location>
    </subcellularLocation>
    <subcellularLocation>
        <location evidence="5">Bacterial flagellum</location>
    </subcellularLocation>
</comment>
<reference evidence="8 9" key="1">
    <citation type="submission" date="2016-10" db="EMBL/GenBank/DDBJ databases">
        <authorList>
            <person name="de Groot N.N."/>
        </authorList>
    </citation>
    <scope>NUCLEOTIDE SEQUENCE [LARGE SCALE GENOMIC DNA]</scope>
    <source>
        <strain evidence="8 9">CGMCC 1.6133</strain>
    </source>
</reference>
<dbReference type="InterPro" id="IPR040026">
    <property type="entry name" value="FliD"/>
</dbReference>
<comment type="subunit">
    <text evidence="2 5">Homopentamer.</text>
</comment>
<dbReference type="STRING" id="376427.SAMN04487954_104150"/>
<evidence type="ECO:0000313" key="8">
    <source>
        <dbReference type="EMBL" id="SDJ34706.1"/>
    </source>
</evidence>